<evidence type="ECO:0000259" key="1">
    <source>
        <dbReference type="Pfam" id="PF03732"/>
    </source>
</evidence>
<dbReference type="AlphaFoldDB" id="A0A8X6HDD6"/>
<protein>
    <submittedName>
        <fullName evidence="2">Retrovirus-related Pol polyprotein from transposon 297</fullName>
    </submittedName>
</protein>
<comment type="caution">
    <text evidence="2">The sequence shown here is derived from an EMBL/GenBank/DDBJ whole genome shotgun (WGS) entry which is preliminary data.</text>
</comment>
<dbReference type="EMBL" id="BMAO01021119">
    <property type="protein sequence ID" value="GFQ71957.1"/>
    <property type="molecule type" value="Genomic_DNA"/>
</dbReference>
<dbReference type="Proteomes" id="UP000887116">
    <property type="component" value="Unassembled WGS sequence"/>
</dbReference>
<name>A0A8X6HDD6_TRICU</name>
<gene>
    <name evidence="2" type="primary">pol_4196</name>
    <name evidence="2" type="ORF">TNCT_151501</name>
</gene>
<dbReference type="InterPro" id="IPR005162">
    <property type="entry name" value="Retrotrans_gag_dom"/>
</dbReference>
<organism evidence="2 3">
    <name type="scientific">Trichonephila clavata</name>
    <name type="common">Joro spider</name>
    <name type="synonym">Nephila clavata</name>
    <dbReference type="NCBI Taxonomy" id="2740835"/>
    <lineage>
        <taxon>Eukaryota</taxon>
        <taxon>Metazoa</taxon>
        <taxon>Ecdysozoa</taxon>
        <taxon>Arthropoda</taxon>
        <taxon>Chelicerata</taxon>
        <taxon>Arachnida</taxon>
        <taxon>Araneae</taxon>
        <taxon>Araneomorphae</taxon>
        <taxon>Entelegynae</taxon>
        <taxon>Araneoidea</taxon>
        <taxon>Nephilidae</taxon>
        <taxon>Trichonephila</taxon>
    </lineage>
</organism>
<evidence type="ECO:0000313" key="3">
    <source>
        <dbReference type="Proteomes" id="UP000887116"/>
    </source>
</evidence>
<feature type="domain" description="Retrotransposon gag" evidence="1">
    <location>
        <begin position="223"/>
        <end position="294"/>
    </location>
</feature>
<dbReference type="Pfam" id="PF03732">
    <property type="entry name" value="Retrotrans_gag"/>
    <property type="match status" value="1"/>
</dbReference>
<accession>A0A8X6HDD6</accession>
<sequence length="372" mass="43371">MILNDIKSINIALKNFKTEKIKLLYKFIHDEDSDHSNRKRLRNFCDFDFTIDSDEFRNKLRDIKKKLSFYVIITISNSLNISIEGNKAQLFKNLLSLLTDMSQLTVMASDANESESESETSQNKKNSYSFMQADTIGKKSDSESVKNYACCNEGCIINSSVYLNYADIESTLTQFKAESHENIIHWIEQFENISKLFNLSEIQKLIFAKRSLGGHAELFVRTEPNMNSWEMLKQALINEFGMEINSANLHELLSKRKMRESESPQEYFLKMKELSNFGKIDEAALIHYVIKGINGKPENKTILYGCKNLIEFKEKLKVYEVMKSDFVRSKSAFDKTKPKHVFNDRYNSYDKMKTKYDEKFNFRKDVASKNKI</sequence>
<evidence type="ECO:0000313" key="2">
    <source>
        <dbReference type="EMBL" id="GFQ71957.1"/>
    </source>
</evidence>
<dbReference type="OrthoDB" id="8057007at2759"/>
<reference evidence="2" key="1">
    <citation type="submission" date="2020-07" db="EMBL/GenBank/DDBJ databases">
        <title>Multicomponent nature underlies the extraordinary mechanical properties of spider dragline silk.</title>
        <authorList>
            <person name="Kono N."/>
            <person name="Nakamura H."/>
            <person name="Mori M."/>
            <person name="Yoshida Y."/>
            <person name="Ohtoshi R."/>
            <person name="Malay A.D."/>
            <person name="Moran D.A.P."/>
            <person name="Tomita M."/>
            <person name="Numata K."/>
            <person name="Arakawa K."/>
        </authorList>
    </citation>
    <scope>NUCLEOTIDE SEQUENCE</scope>
</reference>
<proteinExistence type="predicted"/>
<keyword evidence="3" id="KW-1185">Reference proteome</keyword>